<feature type="non-terminal residue" evidence="1">
    <location>
        <position position="1"/>
    </location>
</feature>
<reference evidence="1" key="1">
    <citation type="journal article" date="2019" name="Sci. Rep.">
        <title>Draft genome of Tanacetum cinerariifolium, the natural source of mosquito coil.</title>
        <authorList>
            <person name="Yamashiro T."/>
            <person name="Shiraishi A."/>
            <person name="Satake H."/>
            <person name="Nakayama K."/>
        </authorList>
    </citation>
    <scope>NUCLEOTIDE SEQUENCE</scope>
</reference>
<organism evidence="1">
    <name type="scientific">Tanacetum cinerariifolium</name>
    <name type="common">Dalmatian daisy</name>
    <name type="synonym">Chrysanthemum cinerariifolium</name>
    <dbReference type="NCBI Taxonomy" id="118510"/>
    <lineage>
        <taxon>Eukaryota</taxon>
        <taxon>Viridiplantae</taxon>
        <taxon>Streptophyta</taxon>
        <taxon>Embryophyta</taxon>
        <taxon>Tracheophyta</taxon>
        <taxon>Spermatophyta</taxon>
        <taxon>Magnoliopsida</taxon>
        <taxon>eudicotyledons</taxon>
        <taxon>Gunneridae</taxon>
        <taxon>Pentapetalae</taxon>
        <taxon>asterids</taxon>
        <taxon>campanulids</taxon>
        <taxon>Asterales</taxon>
        <taxon>Asteraceae</taxon>
        <taxon>Asteroideae</taxon>
        <taxon>Anthemideae</taxon>
        <taxon>Anthemidinae</taxon>
        <taxon>Tanacetum</taxon>
    </lineage>
</organism>
<name>A0A699QSM0_TANCI</name>
<proteinExistence type="predicted"/>
<evidence type="ECO:0000313" key="1">
    <source>
        <dbReference type="EMBL" id="GFC74315.1"/>
    </source>
</evidence>
<sequence>SVSIDHVKACRSLADVALYNPIVEEDFNFALQRLCEVYFSLLFELSSYKDASVMDIMDLLRLESPFADAPKMSDLQPDVEHLMLPIHRLEDQVALVDVWVPLVDPLSAKNLMGAADTSVSVLVTVATMTTLSTTFASATSVTLITIEDNEIAGTDGQKDA</sequence>
<dbReference type="AlphaFoldDB" id="A0A699QSM0"/>
<dbReference type="EMBL" id="BKCJ011046719">
    <property type="protein sequence ID" value="GFC74315.1"/>
    <property type="molecule type" value="Genomic_DNA"/>
</dbReference>
<gene>
    <name evidence="1" type="ORF">Tci_846285</name>
</gene>
<comment type="caution">
    <text evidence="1">The sequence shown here is derived from an EMBL/GenBank/DDBJ whole genome shotgun (WGS) entry which is preliminary data.</text>
</comment>
<protein>
    <submittedName>
        <fullName evidence="1">Uncharacterized protein</fullName>
    </submittedName>
</protein>
<accession>A0A699QSM0</accession>